<evidence type="ECO:0000313" key="2">
    <source>
        <dbReference type="EMBL" id="CAL1589318.1"/>
    </source>
</evidence>
<evidence type="ECO:0000256" key="1">
    <source>
        <dbReference type="SAM" id="MobiDB-lite"/>
    </source>
</evidence>
<accession>A0AAV2KH71</accession>
<dbReference type="AlphaFoldDB" id="A0AAV2KH71"/>
<keyword evidence="3" id="KW-1185">Reference proteome</keyword>
<proteinExistence type="predicted"/>
<protein>
    <submittedName>
        <fullName evidence="2">Uncharacterized protein</fullName>
    </submittedName>
</protein>
<dbReference type="Proteomes" id="UP001497482">
    <property type="component" value="Chromosome 18"/>
</dbReference>
<feature type="region of interest" description="Disordered" evidence="1">
    <location>
        <begin position="65"/>
        <end position="90"/>
    </location>
</feature>
<name>A0AAV2KH71_KNICA</name>
<organism evidence="2 3">
    <name type="scientific">Knipowitschia caucasica</name>
    <name type="common">Caucasian dwarf goby</name>
    <name type="synonym">Pomatoschistus caucasicus</name>
    <dbReference type="NCBI Taxonomy" id="637954"/>
    <lineage>
        <taxon>Eukaryota</taxon>
        <taxon>Metazoa</taxon>
        <taxon>Chordata</taxon>
        <taxon>Craniata</taxon>
        <taxon>Vertebrata</taxon>
        <taxon>Euteleostomi</taxon>
        <taxon>Actinopterygii</taxon>
        <taxon>Neopterygii</taxon>
        <taxon>Teleostei</taxon>
        <taxon>Neoteleostei</taxon>
        <taxon>Acanthomorphata</taxon>
        <taxon>Gobiaria</taxon>
        <taxon>Gobiiformes</taxon>
        <taxon>Gobioidei</taxon>
        <taxon>Gobiidae</taxon>
        <taxon>Gobiinae</taxon>
        <taxon>Knipowitschia</taxon>
    </lineage>
</organism>
<reference evidence="2 3" key="1">
    <citation type="submission" date="2024-04" db="EMBL/GenBank/DDBJ databases">
        <authorList>
            <person name="Waldvogel A.-M."/>
            <person name="Schoenle A."/>
        </authorList>
    </citation>
    <scope>NUCLEOTIDE SEQUENCE [LARGE SCALE GENOMIC DNA]</scope>
</reference>
<evidence type="ECO:0000313" key="3">
    <source>
        <dbReference type="Proteomes" id="UP001497482"/>
    </source>
</evidence>
<gene>
    <name evidence="2" type="ORF">KC01_LOCUS18955</name>
</gene>
<dbReference type="EMBL" id="OZ035840">
    <property type="protein sequence ID" value="CAL1589318.1"/>
    <property type="molecule type" value="Genomic_DNA"/>
</dbReference>
<sequence length="200" mass="21947">MSTTAAEPGGAWTALQPLSSSLLQTETETQALPSESCAKSAAKVTALAAPLVSRRWCRCQRQSLANQDKPRPAHVGTGQRGGKAKHLGSPYGPQPLPLRPPCPRLIPSWLPPRHLSWPPLPVRALGDGSWPRHPSSLGLSVTDLRLCLRPLSHRGLKQRPQRQDMRRASRSHYPAVEGPRRRLMDRYGTRRDSVGLTGFG</sequence>